<gene>
    <name evidence="6" type="ORF">PQJ73_06020</name>
</gene>
<dbReference type="Gene3D" id="3.40.50.2000">
    <property type="entry name" value="Glycogen Phosphorylase B"/>
    <property type="match status" value="2"/>
</dbReference>
<feature type="region of interest" description="Disordered" evidence="3">
    <location>
        <begin position="355"/>
        <end position="383"/>
    </location>
</feature>
<evidence type="ECO:0000313" key="6">
    <source>
        <dbReference type="EMBL" id="MDC7785234.1"/>
    </source>
</evidence>
<keyword evidence="2 6" id="KW-0808">Transferase</keyword>
<dbReference type="SUPFAM" id="SSF53756">
    <property type="entry name" value="UDP-Glycosyltransferase/glycogen phosphorylase"/>
    <property type="match status" value="1"/>
</dbReference>
<accession>A0ABT5J6I1</accession>
<sequence>MKILFASGTPHLPQVLGGLETNTHEMAGELIRRGHDVAVLAKLSCRDVDGATRALTSRLCGRSFVADDALGYRVYRARAPARAIADIDRPDVAVIQNGHPLAMIEALARRDVPIVVYHHGLGFERWTEVDPRCDPRVLPVARYVSNSRFTARRFEARYGLASDVIPPVFRASRYRTERRSTFVTFINPVPEKGVDLALAVVDRLPAVRFCFVKGWPLSVRAEIALRRAVARRPNLTLRGRSDPKAIFADTRLLMVPSQWEAETWGRVVSEAQFSGIPVVATDRGGLPESVGPGGTIFAMDADVARWSAEVDRLWHDHTYYAEKSAAALAHAARPELDIERQLSRFEAILEDCRPAVSRDTGPGGQHQAESLRRPLAAGLVSAR</sequence>
<evidence type="ECO:0000256" key="2">
    <source>
        <dbReference type="ARBA" id="ARBA00022679"/>
    </source>
</evidence>
<dbReference type="Pfam" id="PF13439">
    <property type="entry name" value="Glyco_transf_4"/>
    <property type="match status" value="1"/>
</dbReference>
<keyword evidence="7" id="KW-1185">Reference proteome</keyword>
<evidence type="ECO:0000313" key="7">
    <source>
        <dbReference type="Proteomes" id="UP001165652"/>
    </source>
</evidence>
<dbReference type="GO" id="GO:0016757">
    <property type="term" value="F:glycosyltransferase activity"/>
    <property type="evidence" value="ECO:0007669"/>
    <property type="project" value="UniProtKB-KW"/>
</dbReference>
<dbReference type="RefSeq" id="WP_272776080.1">
    <property type="nucleotide sequence ID" value="NZ_JAQQLI010000006.1"/>
</dbReference>
<evidence type="ECO:0000259" key="4">
    <source>
        <dbReference type="Pfam" id="PF00534"/>
    </source>
</evidence>
<evidence type="ECO:0000256" key="3">
    <source>
        <dbReference type="SAM" id="MobiDB-lite"/>
    </source>
</evidence>
<dbReference type="EC" id="2.4.-.-" evidence="6"/>
<comment type="caution">
    <text evidence="6">The sequence shown here is derived from an EMBL/GenBank/DDBJ whole genome shotgun (WGS) entry which is preliminary data.</text>
</comment>
<evidence type="ECO:0000256" key="1">
    <source>
        <dbReference type="ARBA" id="ARBA00022676"/>
    </source>
</evidence>
<dbReference type="Pfam" id="PF00534">
    <property type="entry name" value="Glycos_transf_1"/>
    <property type="match status" value="1"/>
</dbReference>
<keyword evidence="1 6" id="KW-0328">Glycosyltransferase</keyword>
<evidence type="ECO:0000259" key="5">
    <source>
        <dbReference type="Pfam" id="PF13439"/>
    </source>
</evidence>
<feature type="domain" description="Glycosyltransferase subfamily 4-like N-terminal" evidence="5">
    <location>
        <begin position="17"/>
        <end position="167"/>
    </location>
</feature>
<reference evidence="6" key="2">
    <citation type="submission" date="2023-02" db="EMBL/GenBank/DDBJ databases">
        <authorList>
            <person name="Rayyan A."/>
            <person name="Meyer T."/>
            <person name="Kyndt J.A."/>
        </authorList>
    </citation>
    <scope>NUCLEOTIDE SEQUENCE</scope>
    <source>
        <strain evidence="6">DSM 9987</strain>
    </source>
</reference>
<name>A0ABT5J6I1_RHOTP</name>
<organism evidence="6 7">
    <name type="scientific">Rhodoplanes tepidamans</name>
    <name type="common">Rhodoplanes cryptolactis</name>
    <dbReference type="NCBI Taxonomy" id="200616"/>
    <lineage>
        <taxon>Bacteria</taxon>
        <taxon>Pseudomonadati</taxon>
        <taxon>Pseudomonadota</taxon>
        <taxon>Alphaproteobacteria</taxon>
        <taxon>Hyphomicrobiales</taxon>
        <taxon>Nitrobacteraceae</taxon>
        <taxon>Rhodoplanes</taxon>
    </lineage>
</organism>
<reference evidence="6" key="1">
    <citation type="journal article" date="2023" name="Microbiol Resour">
        <title>Genome Sequences of Rhodoplanes serenus and Two Thermotolerant Strains, Rhodoplanes tepidamans and 'Rhodoplanes cryptolactis,' Further Refine the Genus.</title>
        <authorList>
            <person name="Rayyan A.A."/>
            <person name="Kyndt J.A."/>
        </authorList>
    </citation>
    <scope>NUCLEOTIDE SEQUENCE</scope>
    <source>
        <strain evidence="6">DSM 9987</strain>
    </source>
</reference>
<dbReference type="EMBL" id="JAQQLI010000006">
    <property type="protein sequence ID" value="MDC7785234.1"/>
    <property type="molecule type" value="Genomic_DNA"/>
</dbReference>
<dbReference type="PANTHER" id="PTHR12526">
    <property type="entry name" value="GLYCOSYLTRANSFERASE"/>
    <property type="match status" value="1"/>
</dbReference>
<dbReference type="PANTHER" id="PTHR12526:SF510">
    <property type="entry name" value="D-INOSITOL 3-PHOSPHATE GLYCOSYLTRANSFERASE"/>
    <property type="match status" value="1"/>
</dbReference>
<protein>
    <submittedName>
        <fullName evidence="6">Glycosyltransferase</fullName>
        <ecNumber evidence="6">2.4.-.-</ecNumber>
    </submittedName>
</protein>
<proteinExistence type="predicted"/>
<dbReference type="Proteomes" id="UP001165652">
    <property type="component" value="Unassembled WGS sequence"/>
</dbReference>
<dbReference type="InterPro" id="IPR001296">
    <property type="entry name" value="Glyco_trans_1"/>
</dbReference>
<dbReference type="InterPro" id="IPR028098">
    <property type="entry name" value="Glyco_trans_4-like_N"/>
</dbReference>
<feature type="domain" description="Glycosyl transferase family 1" evidence="4">
    <location>
        <begin position="189"/>
        <end position="323"/>
    </location>
</feature>